<sequence>MRSLRKSEAHLLSAPLSSLQTTEYVFRSSTIASEGFSQTMKKFGARRVPRKIGGEEEESRAEEHASESGTLNSVHHVSFPHLIHFDSPQIVLTRYATEPVLKRPTAKPRRPANSRTSFGPSAAQDDDGGESSSIVTPKRSNLSKVATQRNASKRSSLLASQLPRRQDDDEHENTKPSYSAASLRELKASTPSTPASFGSGDEQAVADVQNRTKDLDLSSKFGSSLGRYGSSAIPSASEIAEKKARRARLAKEHAADEYISLDPDDPGLDNMEDEDGVDGDPNVTRDEQGRLILKPKDKYNIGESRLVNDDEDIMENFEDFTEDGKVHLGRKAEREAEKRKREEMRAQIAAAEGDAEGSDAESNTSEQERNAAFEAAQTRHGTYAATHNATPSDPYADLRPKTPPKISSLPTLDGVIDRLRKQVTDMRVSRAQKMAEMDSLQREKVRLAEEEVRIQGALRETADKFQQLRAEKGINQQIAPAVAAPAELKQITASGADMSSLKDVTDASAKSSDEQVKEVDEVEEGDDAELDGADAADAAPAGLGFAGIREADGWIGAGGGLGMSTSGMGRPPADEDDW</sequence>
<feature type="compositionally biased region" description="Basic and acidic residues" evidence="4">
    <location>
        <begin position="164"/>
        <end position="174"/>
    </location>
</feature>
<feature type="region of interest" description="Disordered" evidence="4">
    <location>
        <begin position="493"/>
        <end position="536"/>
    </location>
</feature>
<dbReference type="GO" id="GO:0000390">
    <property type="term" value="P:spliceosomal complex disassembly"/>
    <property type="evidence" value="ECO:0007669"/>
    <property type="project" value="InterPro"/>
</dbReference>
<evidence type="ECO:0000256" key="1">
    <source>
        <dbReference type="ARBA" id="ARBA00004123"/>
    </source>
</evidence>
<dbReference type="GO" id="GO:0071008">
    <property type="term" value="C:U2-type post-mRNA release spliceosomal complex"/>
    <property type="evidence" value="ECO:0007669"/>
    <property type="project" value="InterPro"/>
</dbReference>
<evidence type="ECO:0000313" key="5">
    <source>
        <dbReference type="EMBL" id="RMX77908.1"/>
    </source>
</evidence>
<reference evidence="5 6" key="1">
    <citation type="journal article" date="2018" name="BMC Genomics">
        <title>Genomic evidence for intraspecific hybridization in a clonal and extremely halotolerant yeast.</title>
        <authorList>
            <person name="Gostincar C."/>
            <person name="Stajich J.E."/>
            <person name="Zupancic J."/>
            <person name="Zalar P."/>
            <person name="Gunde-Cimerman N."/>
        </authorList>
    </citation>
    <scope>NUCLEOTIDE SEQUENCE [LARGE SCALE GENOMIC DNA]</scope>
    <source>
        <strain evidence="5 6">EXF-6656</strain>
    </source>
</reference>
<dbReference type="InterPro" id="IPR028211">
    <property type="entry name" value="Ntr2"/>
</dbReference>
<dbReference type="Proteomes" id="UP000281245">
    <property type="component" value="Unassembled WGS sequence"/>
</dbReference>
<feature type="region of interest" description="Disordered" evidence="4">
    <location>
        <begin position="102"/>
        <end position="204"/>
    </location>
</feature>
<feature type="coiled-coil region" evidence="3">
    <location>
        <begin position="430"/>
        <end position="460"/>
    </location>
</feature>
<name>A0A3M6WHP3_HORWE</name>
<feature type="compositionally biased region" description="Basic and acidic residues" evidence="4">
    <location>
        <begin position="322"/>
        <end position="345"/>
    </location>
</feature>
<dbReference type="OrthoDB" id="429427at2759"/>
<feature type="region of interest" description="Disordered" evidence="4">
    <location>
        <begin position="37"/>
        <end position="71"/>
    </location>
</feature>
<comment type="subcellular location">
    <subcellularLocation>
        <location evidence="1">Nucleus</location>
    </subcellularLocation>
</comment>
<comment type="caution">
    <text evidence="5">The sequence shown here is derived from an EMBL/GenBank/DDBJ whole genome shotgun (WGS) entry which is preliminary data.</text>
</comment>
<keyword evidence="2" id="KW-0539">Nucleus</keyword>
<gene>
    <name evidence="5" type="ORF">D0869_09513</name>
</gene>
<proteinExistence type="predicted"/>
<dbReference type="PANTHER" id="PTHR12214">
    <property type="entry name" value="GC-RICH SEQUENCE DNA-BINDING FACTOR"/>
    <property type="match status" value="1"/>
</dbReference>
<dbReference type="InterPro" id="IPR012890">
    <property type="entry name" value="GCFC2-like"/>
</dbReference>
<feature type="region of interest" description="Disordered" evidence="4">
    <location>
        <begin position="255"/>
        <end position="291"/>
    </location>
</feature>
<keyword evidence="3" id="KW-0175">Coiled coil</keyword>
<evidence type="ECO:0000256" key="4">
    <source>
        <dbReference type="SAM" id="MobiDB-lite"/>
    </source>
</evidence>
<dbReference type="Pfam" id="PF15458">
    <property type="entry name" value="NTR2"/>
    <property type="match status" value="1"/>
</dbReference>
<feature type="compositionally biased region" description="Acidic residues" evidence="4">
    <location>
        <begin position="262"/>
        <end position="278"/>
    </location>
</feature>
<accession>A0A3M6WHP3</accession>
<evidence type="ECO:0000256" key="2">
    <source>
        <dbReference type="ARBA" id="ARBA00023242"/>
    </source>
</evidence>
<protein>
    <submittedName>
        <fullName evidence="5">Uncharacterized protein</fullName>
    </submittedName>
</protein>
<feature type="region of interest" description="Disordered" evidence="4">
    <location>
        <begin position="556"/>
        <end position="578"/>
    </location>
</feature>
<feature type="compositionally biased region" description="Acidic residues" evidence="4">
    <location>
        <begin position="520"/>
        <end position="534"/>
    </location>
</feature>
<feature type="compositionally biased region" description="Polar residues" evidence="4">
    <location>
        <begin position="130"/>
        <end position="159"/>
    </location>
</feature>
<feature type="region of interest" description="Disordered" evidence="4">
    <location>
        <begin position="318"/>
        <end position="408"/>
    </location>
</feature>
<evidence type="ECO:0000313" key="6">
    <source>
        <dbReference type="Proteomes" id="UP000281245"/>
    </source>
</evidence>
<dbReference type="GO" id="GO:0003677">
    <property type="term" value="F:DNA binding"/>
    <property type="evidence" value="ECO:0007669"/>
    <property type="project" value="InterPro"/>
</dbReference>
<dbReference type="AlphaFoldDB" id="A0A3M6WHP3"/>
<dbReference type="PANTHER" id="PTHR12214:SF0">
    <property type="entry name" value="LD29489P"/>
    <property type="match status" value="1"/>
</dbReference>
<evidence type="ECO:0000256" key="3">
    <source>
        <dbReference type="SAM" id="Coils"/>
    </source>
</evidence>
<organism evidence="5 6">
    <name type="scientific">Hortaea werneckii</name>
    <name type="common">Black yeast</name>
    <name type="synonym">Cladosporium werneckii</name>
    <dbReference type="NCBI Taxonomy" id="91943"/>
    <lineage>
        <taxon>Eukaryota</taxon>
        <taxon>Fungi</taxon>
        <taxon>Dikarya</taxon>
        <taxon>Ascomycota</taxon>
        <taxon>Pezizomycotina</taxon>
        <taxon>Dothideomycetes</taxon>
        <taxon>Dothideomycetidae</taxon>
        <taxon>Mycosphaerellales</taxon>
        <taxon>Teratosphaeriaceae</taxon>
        <taxon>Hortaea</taxon>
    </lineage>
</organism>
<dbReference type="EMBL" id="QWIJ01000896">
    <property type="protein sequence ID" value="RMX77908.1"/>
    <property type="molecule type" value="Genomic_DNA"/>
</dbReference>